<dbReference type="InterPro" id="IPR015897">
    <property type="entry name" value="CHK_kinase-like"/>
</dbReference>
<dbReference type="EnsemblMetazoa" id="ADAC008854-RA">
    <property type="protein sequence ID" value="ADAC008854-PA"/>
    <property type="gene ID" value="ADAC008854"/>
</dbReference>
<name>A0A087ZHG1_ANODA</name>
<dbReference type="SUPFAM" id="SSF56112">
    <property type="entry name" value="Protein kinase-like (PK-like)"/>
    <property type="match status" value="1"/>
</dbReference>
<organism evidence="2 3">
    <name type="scientific">Anopheles darlingi</name>
    <name type="common">Mosquito</name>
    <dbReference type="NCBI Taxonomy" id="43151"/>
    <lineage>
        <taxon>Eukaryota</taxon>
        <taxon>Metazoa</taxon>
        <taxon>Ecdysozoa</taxon>
        <taxon>Arthropoda</taxon>
        <taxon>Hexapoda</taxon>
        <taxon>Insecta</taxon>
        <taxon>Pterygota</taxon>
        <taxon>Neoptera</taxon>
        <taxon>Endopterygota</taxon>
        <taxon>Diptera</taxon>
        <taxon>Nematocera</taxon>
        <taxon>Culicoidea</taxon>
        <taxon>Culicidae</taxon>
        <taxon>Anophelinae</taxon>
        <taxon>Anopheles</taxon>
    </lineage>
</organism>
<feature type="domain" description="CHK kinase-like" evidence="1">
    <location>
        <begin position="140"/>
        <end position="343"/>
    </location>
</feature>
<evidence type="ECO:0000313" key="2">
    <source>
        <dbReference type="EnsemblMetazoa" id="ADAC008854-PA"/>
    </source>
</evidence>
<dbReference type="SMART" id="SM00587">
    <property type="entry name" value="CHK"/>
    <property type="match status" value="1"/>
</dbReference>
<dbReference type="AlphaFoldDB" id="A0A087ZHG1"/>
<dbReference type="Proteomes" id="UP000000673">
    <property type="component" value="Unassembled WGS sequence"/>
</dbReference>
<evidence type="ECO:0000259" key="1">
    <source>
        <dbReference type="SMART" id="SM00587"/>
    </source>
</evidence>
<dbReference type="Gene3D" id="3.90.1200.10">
    <property type="match status" value="1"/>
</dbReference>
<dbReference type="InterPro" id="IPR004119">
    <property type="entry name" value="EcKL"/>
</dbReference>
<dbReference type="HOGENOM" id="CLU_010718_2_0_1"/>
<accession>A0A087ZHG1</accession>
<dbReference type="PANTHER" id="PTHR11012">
    <property type="entry name" value="PROTEIN KINASE-LIKE DOMAIN-CONTAINING"/>
    <property type="match status" value="1"/>
</dbReference>
<sequence>MSNEREAAFLKEELPKQILVHSPELEDDGVFSEVELTTPEHLDGFMSTIHKLSFQYHKKDGSDVRRLHLMVKVMKGSDEFRESSLAKIQFGNEIYIYTHVLPVFRDLLAGTEVQADWCPGVYFGEAGSFPSYSDQYETMLVLENISPLGYVAGPRLDLEETHLRLMARNIASFHACTYALRIRNDPRLQQLIDGITPLDYVHGDKTFTSYDVLLRLGADRWYSYLDKHPELLEKLSFKQDMEQLRQRYEATPIRLMQKLLARDDVFSAILHGDYNRNNVLFKLDDTGKPIALKMFDFQENRYATPAIDLAFFMYMSMTEELRERCWDSLLEDYHSTMLRSLAAILKVNEKDSLLDSYRFKPFIEHFKRHAAYGVFVTLHFLPWMMCSEEECKQLSYHFARDLHSKELAHWTLVCGGEEVDKRLAGVLQHASSKGYFAIVDED</sequence>
<dbReference type="Pfam" id="PF02958">
    <property type="entry name" value="EcKL"/>
    <property type="match status" value="1"/>
</dbReference>
<protein>
    <recommendedName>
        <fullName evidence="1">CHK kinase-like domain-containing protein</fullName>
    </recommendedName>
</protein>
<reference evidence="3" key="1">
    <citation type="journal article" date="2010" name="BMC Genomics">
        <title>Combination of measures distinguishes pre-miRNAs from other stem-loops in the genome of the newly sequenced Anopheles darlingi.</title>
        <authorList>
            <person name="Mendes N.D."/>
            <person name="Freitas A.T."/>
            <person name="Vasconcelos A.T."/>
            <person name="Sagot M.F."/>
        </authorList>
    </citation>
    <scope>NUCLEOTIDE SEQUENCE</scope>
</reference>
<proteinExistence type="predicted"/>
<dbReference type="PANTHER" id="PTHR11012:SF4">
    <property type="entry name" value="LD42035P"/>
    <property type="match status" value="1"/>
</dbReference>
<dbReference type="InterPro" id="IPR011009">
    <property type="entry name" value="Kinase-like_dom_sf"/>
</dbReference>
<keyword evidence="3" id="KW-1185">Reference proteome</keyword>
<evidence type="ECO:0000313" key="3">
    <source>
        <dbReference type="Proteomes" id="UP000000673"/>
    </source>
</evidence>
<reference evidence="2" key="2">
    <citation type="submission" date="2015-06" db="UniProtKB">
        <authorList>
            <consortium name="EnsemblMetazoa"/>
        </authorList>
    </citation>
    <scope>IDENTIFICATION</scope>
</reference>